<gene>
    <name evidence="2" type="ORF">EVAR_23842_1</name>
</gene>
<evidence type="ECO:0000256" key="1">
    <source>
        <dbReference type="SAM" id="MobiDB-lite"/>
    </source>
</evidence>
<protein>
    <submittedName>
        <fullName evidence="2">Uncharacterized protein</fullName>
    </submittedName>
</protein>
<name>A0A4C1V4K2_EUMVA</name>
<accession>A0A4C1V4K2</accession>
<sequence length="109" mass="12441">MVIQFVGRRPALEDSDATLGTRRRRARGRPSPDSSHWRAPNARYRAPWPRGVCTPYRDVLLTLLPLERPNYNKLIIALSFESSMVLPGMDTEYFITSSPTSALFYDVAR</sequence>
<evidence type="ECO:0000313" key="2">
    <source>
        <dbReference type="EMBL" id="GBP33440.1"/>
    </source>
</evidence>
<dbReference type="EMBL" id="BGZK01000274">
    <property type="protein sequence ID" value="GBP33440.1"/>
    <property type="molecule type" value="Genomic_DNA"/>
</dbReference>
<reference evidence="2 3" key="1">
    <citation type="journal article" date="2019" name="Commun. Biol.">
        <title>The bagworm genome reveals a unique fibroin gene that provides high tensile strength.</title>
        <authorList>
            <person name="Kono N."/>
            <person name="Nakamura H."/>
            <person name="Ohtoshi R."/>
            <person name="Tomita M."/>
            <person name="Numata K."/>
            <person name="Arakawa K."/>
        </authorList>
    </citation>
    <scope>NUCLEOTIDE SEQUENCE [LARGE SCALE GENOMIC DNA]</scope>
</reference>
<feature type="region of interest" description="Disordered" evidence="1">
    <location>
        <begin position="14"/>
        <end position="41"/>
    </location>
</feature>
<comment type="caution">
    <text evidence="2">The sequence shown here is derived from an EMBL/GenBank/DDBJ whole genome shotgun (WGS) entry which is preliminary data.</text>
</comment>
<proteinExistence type="predicted"/>
<keyword evidence="3" id="KW-1185">Reference proteome</keyword>
<evidence type="ECO:0000313" key="3">
    <source>
        <dbReference type="Proteomes" id="UP000299102"/>
    </source>
</evidence>
<organism evidence="2 3">
    <name type="scientific">Eumeta variegata</name>
    <name type="common">Bagworm moth</name>
    <name type="synonym">Eumeta japonica</name>
    <dbReference type="NCBI Taxonomy" id="151549"/>
    <lineage>
        <taxon>Eukaryota</taxon>
        <taxon>Metazoa</taxon>
        <taxon>Ecdysozoa</taxon>
        <taxon>Arthropoda</taxon>
        <taxon>Hexapoda</taxon>
        <taxon>Insecta</taxon>
        <taxon>Pterygota</taxon>
        <taxon>Neoptera</taxon>
        <taxon>Endopterygota</taxon>
        <taxon>Lepidoptera</taxon>
        <taxon>Glossata</taxon>
        <taxon>Ditrysia</taxon>
        <taxon>Tineoidea</taxon>
        <taxon>Psychidae</taxon>
        <taxon>Oiketicinae</taxon>
        <taxon>Eumeta</taxon>
    </lineage>
</organism>
<dbReference type="AlphaFoldDB" id="A0A4C1V4K2"/>
<dbReference type="Proteomes" id="UP000299102">
    <property type="component" value="Unassembled WGS sequence"/>
</dbReference>